<comment type="subcellular location">
    <subcellularLocation>
        <location evidence="11">Cell outer membrane</location>
        <topology evidence="11">Lipid-anchor</topology>
    </subcellularLocation>
    <subcellularLocation>
        <location evidence="11">Bacterial flagellum basal body</location>
    </subcellularLocation>
    <subcellularLocation>
        <location evidence="2">Membrane</location>
        <topology evidence="2">Lipid-anchor</topology>
    </subcellularLocation>
</comment>
<name>A0A6H1UCL7_9GAMM</name>
<evidence type="ECO:0000256" key="5">
    <source>
        <dbReference type="ARBA" id="ARBA00022729"/>
    </source>
</evidence>
<evidence type="ECO:0000256" key="1">
    <source>
        <dbReference type="ARBA" id="ARBA00002591"/>
    </source>
</evidence>
<evidence type="ECO:0000313" key="13">
    <source>
        <dbReference type="EMBL" id="QIZ76784.1"/>
    </source>
</evidence>
<comment type="subunit">
    <text evidence="4 11">The basal body constitutes a major portion of the flagellar organelle and consists of four rings (L,P,S, and M) mounted on a central rod.</text>
</comment>
<keyword evidence="7" id="KW-0564">Palmitate</keyword>
<reference evidence="13 14" key="1">
    <citation type="submission" date="2020-04" db="EMBL/GenBank/DDBJ databases">
        <title>Ferrimonas sp. S7 isolated from sea water.</title>
        <authorList>
            <person name="Bae S.S."/>
            <person name="Baek K."/>
        </authorList>
    </citation>
    <scope>NUCLEOTIDE SEQUENCE [LARGE SCALE GENOMIC DNA]</scope>
    <source>
        <strain evidence="13 14">S7</strain>
    </source>
</reference>
<keyword evidence="8 11" id="KW-0975">Bacterial flagellum</keyword>
<keyword evidence="6 11" id="KW-0472">Membrane</keyword>
<evidence type="ECO:0000313" key="14">
    <source>
        <dbReference type="Proteomes" id="UP000501602"/>
    </source>
</evidence>
<evidence type="ECO:0000256" key="8">
    <source>
        <dbReference type="ARBA" id="ARBA00023143"/>
    </source>
</evidence>
<dbReference type="Proteomes" id="UP000501602">
    <property type="component" value="Chromosome"/>
</dbReference>
<dbReference type="GO" id="GO:0071973">
    <property type="term" value="P:bacterial-type flagellum-dependent cell motility"/>
    <property type="evidence" value="ECO:0007669"/>
    <property type="project" value="InterPro"/>
</dbReference>
<sequence>MKNLALLGALLLLGGCASHFPEPEPEPDQPQWAPPKLNYSQVQPEHGSAYRSDFMLNLFTDRSAYRVGDILTVALDEQTQASKKADTSTSKLSNLQTGFSANTTLGSGLDDSLTGTGSVGNDFSGTGSSSQQNKLSGSITVTVAEVLPNGVLLIRGEKWLRLNQGDEYLRILGLVRPDDIDNDNTLSSQRIADARIIYGGKGAIADSNRMGWAQRYFQSPWFPM</sequence>
<evidence type="ECO:0000256" key="7">
    <source>
        <dbReference type="ARBA" id="ARBA00023139"/>
    </source>
</evidence>
<dbReference type="InterPro" id="IPR000527">
    <property type="entry name" value="Flag_Lring"/>
</dbReference>
<dbReference type="AlphaFoldDB" id="A0A6H1UCL7"/>
<comment type="similarity">
    <text evidence="3 11">Belongs to the FlgH family.</text>
</comment>
<evidence type="ECO:0000256" key="3">
    <source>
        <dbReference type="ARBA" id="ARBA00006929"/>
    </source>
</evidence>
<keyword evidence="14" id="KW-1185">Reference proteome</keyword>
<evidence type="ECO:0000256" key="11">
    <source>
        <dbReference type="HAMAP-Rule" id="MF_00415"/>
    </source>
</evidence>
<feature type="chain" id="PRO_5026345336" description="Flagellar L-ring protein" evidence="12">
    <location>
        <begin position="20"/>
        <end position="224"/>
    </location>
</feature>
<proteinExistence type="inferred from homology"/>
<dbReference type="PRINTS" id="PR01008">
    <property type="entry name" value="FLGLRINGFLGH"/>
</dbReference>
<dbReference type="PROSITE" id="PS51257">
    <property type="entry name" value="PROKAR_LIPOPROTEIN"/>
    <property type="match status" value="1"/>
</dbReference>
<dbReference type="GO" id="GO:0009427">
    <property type="term" value="C:bacterial-type flagellum basal body, distal rod, L ring"/>
    <property type="evidence" value="ECO:0007669"/>
    <property type="project" value="InterPro"/>
</dbReference>
<dbReference type="PANTHER" id="PTHR34933">
    <property type="entry name" value="FLAGELLAR L-RING PROTEIN"/>
    <property type="match status" value="1"/>
</dbReference>
<feature type="signal peptide" evidence="12">
    <location>
        <begin position="1"/>
        <end position="19"/>
    </location>
</feature>
<dbReference type="KEGG" id="fes:HER31_07790"/>
<evidence type="ECO:0000256" key="4">
    <source>
        <dbReference type="ARBA" id="ARBA00011439"/>
    </source>
</evidence>
<keyword evidence="10 11" id="KW-0449">Lipoprotein</keyword>
<dbReference type="RefSeq" id="WP_168660045.1">
    <property type="nucleotide sequence ID" value="NZ_CP051180.1"/>
</dbReference>
<gene>
    <name evidence="11 13" type="primary">flgH</name>
    <name evidence="13" type="ORF">HER31_07790</name>
</gene>
<dbReference type="HAMAP" id="MF_00415">
    <property type="entry name" value="FlgH"/>
    <property type="match status" value="1"/>
</dbReference>
<evidence type="ECO:0000256" key="9">
    <source>
        <dbReference type="ARBA" id="ARBA00023237"/>
    </source>
</evidence>
<protein>
    <recommendedName>
        <fullName evidence="11">Flagellar L-ring protein</fullName>
    </recommendedName>
    <alternativeName>
        <fullName evidence="11">Basal body L-ring protein</fullName>
    </alternativeName>
</protein>
<keyword evidence="9 11" id="KW-0998">Cell outer membrane</keyword>
<evidence type="ECO:0000256" key="10">
    <source>
        <dbReference type="ARBA" id="ARBA00023288"/>
    </source>
</evidence>
<dbReference type="EMBL" id="CP051180">
    <property type="protein sequence ID" value="QIZ76784.1"/>
    <property type="molecule type" value="Genomic_DNA"/>
</dbReference>
<organism evidence="13 14">
    <name type="scientific">Ferrimonas lipolytica</name>
    <dbReference type="NCBI Taxonomy" id="2724191"/>
    <lineage>
        <taxon>Bacteria</taxon>
        <taxon>Pseudomonadati</taxon>
        <taxon>Pseudomonadota</taxon>
        <taxon>Gammaproteobacteria</taxon>
        <taxon>Alteromonadales</taxon>
        <taxon>Ferrimonadaceae</taxon>
        <taxon>Ferrimonas</taxon>
    </lineage>
</organism>
<keyword evidence="13" id="KW-0966">Cell projection</keyword>
<comment type="function">
    <text evidence="1 11">Assembles around the rod to form the L-ring and probably protects the motor/basal body from shearing forces during rotation.</text>
</comment>
<keyword evidence="5 11" id="KW-0732">Signal</keyword>
<evidence type="ECO:0000256" key="2">
    <source>
        <dbReference type="ARBA" id="ARBA00004635"/>
    </source>
</evidence>
<dbReference type="NCBIfam" id="NF001304">
    <property type="entry name" value="PRK00249.1-4"/>
    <property type="match status" value="1"/>
</dbReference>
<keyword evidence="13" id="KW-0282">Flagellum</keyword>
<dbReference type="Pfam" id="PF02107">
    <property type="entry name" value="FlgH"/>
    <property type="match status" value="1"/>
</dbReference>
<accession>A0A6H1UCL7</accession>
<evidence type="ECO:0000256" key="12">
    <source>
        <dbReference type="SAM" id="SignalP"/>
    </source>
</evidence>
<evidence type="ECO:0000256" key="6">
    <source>
        <dbReference type="ARBA" id="ARBA00023136"/>
    </source>
</evidence>
<dbReference type="GO" id="GO:0003774">
    <property type="term" value="F:cytoskeletal motor activity"/>
    <property type="evidence" value="ECO:0007669"/>
    <property type="project" value="InterPro"/>
</dbReference>
<dbReference type="GO" id="GO:0009279">
    <property type="term" value="C:cell outer membrane"/>
    <property type="evidence" value="ECO:0007669"/>
    <property type="project" value="UniProtKB-SubCell"/>
</dbReference>
<keyword evidence="13" id="KW-0969">Cilium</keyword>
<dbReference type="PANTHER" id="PTHR34933:SF1">
    <property type="entry name" value="FLAGELLAR L-RING PROTEIN"/>
    <property type="match status" value="1"/>
</dbReference>